<sequence>MRHAPGLPPCPMSAFPMACTMSNVSFSNGMHHAQYLQSNGMQHVQWHIISDQNSCPSKKTSKNARVCLDTKIINVNKNNLAGDEEDEKFNQDEFPMQMH</sequence>
<gene>
    <name evidence="1" type="ORF">CDAR_209411</name>
</gene>
<keyword evidence="2" id="KW-1185">Reference proteome</keyword>
<accession>A0AAV4N543</accession>
<dbReference type="Proteomes" id="UP001054837">
    <property type="component" value="Unassembled WGS sequence"/>
</dbReference>
<evidence type="ECO:0000313" key="1">
    <source>
        <dbReference type="EMBL" id="GIX79945.1"/>
    </source>
</evidence>
<proteinExistence type="predicted"/>
<comment type="caution">
    <text evidence="1">The sequence shown here is derived from an EMBL/GenBank/DDBJ whole genome shotgun (WGS) entry which is preliminary data.</text>
</comment>
<reference evidence="1 2" key="1">
    <citation type="submission" date="2021-06" db="EMBL/GenBank/DDBJ databases">
        <title>Caerostris darwini draft genome.</title>
        <authorList>
            <person name="Kono N."/>
            <person name="Arakawa K."/>
        </authorList>
    </citation>
    <scope>NUCLEOTIDE SEQUENCE [LARGE SCALE GENOMIC DNA]</scope>
</reference>
<dbReference type="EMBL" id="BPLQ01001246">
    <property type="protein sequence ID" value="GIX79945.1"/>
    <property type="molecule type" value="Genomic_DNA"/>
</dbReference>
<protein>
    <submittedName>
        <fullName evidence="1">Uncharacterized protein</fullName>
    </submittedName>
</protein>
<name>A0AAV4N543_9ARAC</name>
<dbReference type="AlphaFoldDB" id="A0AAV4N543"/>
<organism evidence="1 2">
    <name type="scientific">Caerostris darwini</name>
    <dbReference type="NCBI Taxonomy" id="1538125"/>
    <lineage>
        <taxon>Eukaryota</taxon>
        <taxon>Metazoa</taxon>
        <taxon>Ecdysozoa</taxon>
        <taxon>Arthropoda</taxon>
        <taxon>Chelicerata</taxon>
        <taxon>Arachnida</taxon>
        <taxon>Araneae</taxon>
        <taxon>Araneomorphae</taxon>
        <taxon>Entelegynae</taxon>
        <taxon>Araneoidea</taxon>
        <taxon>Araneidae</taxon>
        <taxon>Caerostris</taxon>
    </lineage>
</organism>
<evidence type="ECO:0000313" key="2">
    <source>
        <dbReference type="Proteomes" id="UP001054837"/>
    </source>
</evidence>